<feature type="region of interest" description="Disordered" evidence="8">
    <location>
        <begin position="462"/>
        <end position="491"/>
    </location>
</feature>
<evidence type="ECO:0000256" key="4">
    <source>
        <dbReference type="ARBA" id="ARBA00023015"/>
    </source>
</evidence>
<comment type="similarity">
    <text evidence="2">Belongs to the Mediator complex subunit 23 family.</text>
</comment>
<accession>A0A915N7J1</accession>
<feature type="compositionally biased region" description="Gly residues" evidence="8">
    <location>
        <begin position="562"/>
        <end position="586"/>
    </location>
</feature>
<evidence type="ECO:0000256" key="9">
    <source>
        <dbReference type="SAM" id="Phobius"/>
    </source>
</evidence>
<organism evidence="10 11">
    <name type="scientific">Meloidogyne javanica</name>
    <name type="common">Root-knot nematode worm</name>
    <dbReference type="NCBI Taxonomy" id="6303"/>
    <lineage>
        <taxon>Eukaryota</taxon>
        <taxon>Metazoa</taxon>
        <taxon>Ecdysozoa</taxon>
        <taxon>Nematoda</taxon>
        <taxon>Chromadorea</taxon>
        <taxon>Rhabditida</taxon>
        <taxon>Tylenchina</taxon>
        <taxon>Tylenchomorpha</taxon>
        <taxon>Tylenchoidea</taxon>
        <taxon>Meloidogynidae</taxon>
        <taxon>Meloidogyninae</taxon>
        <taxon>Meloidogyne</taxon>
        <taxon>Meloidogyne incognita group</taxon>
    </lineage>
</organism>
<evidence type="ECO:0000256" key="5">
    <source>
        <dbReference type="ARBA" id="ARBA00023163"/>
    </source>
</evidence>
<evidence type="ECO:0000256" key="6">
    <source>
        <dbReference type="ARBA" id="ARBA00023242"/>
    </source>
</evidence>
<evidence type="ECO:0000256" key="1">
    <source>
        <dbReference type="ARBA" id="ARBA00004123"/>
    </source>
</evidence>
<dbReference type="GO" id="GO:0010628">
    <property type="term" value="P:positive regulation of gene expression"/>
    <property type="evidence" value="ECO:0007669"/>
    <property type="project" value="TreeGrafter"/>
</dbReference>
<evidence type="ECO:0000256" key="7">
    <source>
        <dbReference type="ARBA" id="ARBA00031961"/>
    </source>
</evidence>
<reference evidence="11" key="1">
    <citation type="submission" date="2022-11" db="UniProtKB">
        <authorList>
            <consortium name="WormBaseParasite"/>
        </authorList>
    </citation>
    <scope>IDENTIFICATION</scope>
</reference>
<dbReference type="GO" id="GO:0005667">
    <property type="term" value="C:transcription regulator complex"/>
    <property type="evidence" value="ECO:0007669"/>
    <property type="project" value="TreeGrafter"/>
</dbReference>
<comment type="subcellular location">
    <subcellularLocation>
        <location evidence="1">Nucleus</location>
    </subcellularLocation>
</comment>
<feature type="transmembrane region" description="Helical" evidence="9">
    <location>
        <begin position="112"/>
        <end position="137"/>
    </location>
</feature>
<evidence type="ECO:0000313" key="11">
    <source>
        <dbReference type="WBParaSite" id="scaffold7577_cov268.g12190"/>
    </source>
</evidence>
<feature type="compositionally biased region" description="Low complexity" evidence="8">
    <location>
        <begin position="462"/>
        <end position="475"/>
    </location>
</feature>
<keyword evidence="5" id="KW-0804">Transcription</keyword>
<dbReference type="PANTHER" id="PTHR12691:SF10">
    <property type="entry name" value="MEDIATOR OF RNA POLYMERASE II TRANSCRIPTION SUBUNIT 23"/>
    <property type="match status" value="1"/>
</dbReference>
<feature type="compositionally biased region" description="Low complexity" evidence="8">
    <location>
        <begin position="548"/>
        <end position="561"/>
    </location>
</feature>
<proteinExistence type="inferred from homology"/>
<sequence length="600" mass="66705">MNFLYTTLYSLDDILLAHQQEAANCQSFLSRPVRKFVLEIVLKLEQEEIPQTPLGRNPVGKLLTSDFIQLDHQMSPIKFCRTLVERIVQASTYTHQPPSFVHSDWRFAEFPVYILIYFLMIICGVVPAAQALTSAWVELLASRHSPADIIDALVQLAIRRPISRPQDTLNALGLLLTGLPSSFQSAFSDKIEQSFDWEQISKINSDPSQLFESLSNEVYLHSESKILSMLALFHSFCQHGGNNSLNIIPDLIVQRLSKKVKNEAQLIYFLRIVMPYLQRITERERHRHMIEILWNTTVEPSSLIFIVTIYKVLGNLTQKVGKLKYEDTICDLLYQFKYMFVGYTLKDQIEETISSFPLQQQSSFDLQQQQPPSSTPALAGMLRRLSHPESDSASIMQQYGGITNTSLSSHGELGSNLNLQQHQQISSYQHPHFPSSSNSINPMMGGNIPGTSMSSFNSIPSNSNTNQGIQQQQQIVPPPPPYSQQQSTSMGMMPTSTPFSGHQIPSSSSSNMHYMMGPGPSNFGQQGPQPFINSSQMNPNQMSFAAFQQQQQMAAQMSGSQHHGGGPPVNLMGGGQQQSTAGGGGSQLPPNFPSGSQGGF</sequence>
<dbReference type="AlphaFoldDB" id="A0A915N7J1"/>
<protein>
    <recommendedName>
        <fullName evidence="3">Mediator of RNA polymerase II transcription subunit 23</fullName>
    </recommendedName>
    <alternativeName>
        <fullName evidence="7">Mediator complex subunit 23</fullName>
    </alternativeName>
</protein>
<keyword evidence="9" id="KW-1133">Transmembrane helix</keyword>
<dbReference type="Pfam" id="PF11573">
    <property type="entry name" value="Med23"/>
    <property type="match status" value="1"/>
</dbReference>
<feature type="region of interest" description="Disordered" evidence="8">
    <location>
        <begin position="548"/>
        <end position="600"/>
    </location>
</feature>
<name>A0A915N7J1_MELJA</name>
<dbReference type="InterPro" id="IPR021629">
    <property type="entry name" value="Mediator_Med23"/>
</dbReference>
<evidence type="ECO:0000313" key="10">
    <source>
        <dbReference type="Proteomes" id="UP000887561"/>
    </source>
</evidence>
<dbReference type="Proteomes" id="UP000887561">
    <property type="component" value="Unplaced"/>
</dbReference>
<keyword evidence="9" id="KW-0472">Membrane</keyword>
<keyword evidence="6" id="KW-0539">Nucleus</keyword>
<dbReference type="PANTHER" id="PTHR12691">
    <property type="entry name" value="MEDIATOR OF RNA POLYMERASE II TRANSCRIPTION SUBUNIT 23"/>
    <property type="match status" value="1"/>
</dbReference>
<dbReference type="GO" id="GO:0016592">
    <property type="term" value="C:mediator complex"/>
    <property type="evidence" value="ECO:0007669"/>
    <property type="project" value="TreeGrafter"/>
</dbReference>
<keyword evidence="4" id="KW-0805">Transcription regulation</keyword>
<dbReference type="WBParaSite" id="scaffold7577_cov268.g12190">
    <property type="protein sequence ID" value="scaffold7577_cov268.g12190"/>
    <property type="gene ID" value="scaffold7577_cov268.g12190"/>
</dbReference>
<keyword evidence="9" id="KW-0812">Transmembrane</keyword>
<evidence type="ECO:0000256" key="2">
    <source>
        <dbReference type="ARBA" id="ARBA00010222"/>
    </source>
</evidence>
<dbReference type="GO" id="GO:0006357">
    <property type="term" value="P:regulation of transcription by RNA polymerase II"/>
    <property type="evidence" value="ECO:0007669"/>
    <property type="project" value="TreeGrafter"/>
</dbReference>
<evidence type="ECO:0000256" key="3">
    <source>
        <dbReference type="ARBA" id="ARBA00019696"/>
    </source>
</evidence>
<evidence type="ECO:0000256" key="8">
    <source>
        <dbReference type="SAM" id="MobiDB-lite"/>
    </source>
</evidence>
<keyword evidence="10" id="KW-1185">Reference proteome</keyword>